<dbReference type="Proteomes" id="UP000324222">
    <property type="component" value="Unassembled WGS sequence"/>
</dbReference>
<gene>
    <name evidence="1" type="ORF">E2C01_037264</name>
</gene>
<protein>
    <submittedName>
        <fullName evidence="1">Uncharacterized protein</fullName>
    </submittedName>
</protein>
<sequence length="134" mass="15041">MAECSNAPRPSPVRWVGSSLVALLRDPGHETLESRRTLLGTVTAGSVQVAISELFNNTHIICDAHENNSRLSHIMEQVRGVGISQTSRFTRRYFGQNLFCYFCKIAGTCCIPRQHRGAPGNYTVQERHPDLWEN</sequence>
<accession>A0A5B7FGM0</accession>
<name>A0A5B7FGM0_PORTR</name>
<organism evidence="1 2">
    <name type="scientific">Portunus trituberculatus</name>
    <name type="common">Swimming crab</name>
    <name type="synonym">Neptunus trituberculatus</name>
    <dbReference type="NCBI Taxonomy" id="210409"/>
    <lineage>
        <taxon>Eukaryota</taxon>
        <taxon>Metazoa</taxon>
        <taxon>Ecdysozoa</taxon>
        <taxon>Arthropoda</taxon>
        <taxon>Crustacea</taxon>
        <taxon>Multicrustacea</taxon>
        <taxon>Malacostraca</taxon>
        <taxon>Eumalacostraca</taxon>
        <taxon>Eucarida</taxon>
        <taxon>Decapoda</taxon>
        <taxon>Pleocyemata</taxon>
        <taxon>Brachyura</taxon>
        <taxon>Eubrachyura</taxon>
        <taxon>Portunoidea</taxon>
        <taxon>Portunidae</taxon>
        <taxon>Portuninae</taxon>
        <taxon>Portunus</taxon>
    </lineage>
</organism>
<reference evidence="1 2" key="1">
    <citation type="submission" date="2019-05" db="EMBL/GenBank/DDBJ databases">
        <title>Another draft genome of Portunus trituberculatus and its Hox gene families provides insights of decapod evolution.</title>
        <authorList>
            <person name="Jeong J.-H."/>
            <person name="Song I."/>
            <person name="Kim S."/>
            <person name="Choi T."/>
            <person name="Kim D."/>
            <person name="Ryu S."/>
            <person name="Kim W."/>
        </authorList>
    </citation>
    <scope>NUCLEOTIDE SEQUENCE [LARGE SCALE GENOMIC DNA]</scope>
    <source>
        <tissue evidence="1">Muscle</tissue>
    </source>
</reference>
<proteinExistence type="predicted"/>
<dbReference type="AlphaFoldDB" id="A0A5B7FGM0"/>
<dbReference type="EMBL" id="VSRR010005911">
    <property type="protein sequence ID" value="MPC43614.1"/>
    <property type="molecule type" value="Genomic_DNA"/>
</dbReference>
<keyword evidence="2" id="KW-1185">Reference proteome</keyword>
<evidence type="ECO:0000313" key="1">
    <source>
        <dbReference type="EMBL" id="MPC43614.1"/>
    </source>
</evidence>
<comment type="caution">
    <text evidence="1">The sequence shown here is derived from an EMBL/GenBank/DDBJ whole genome shotgun (WGS) entry which is preliminary data.</text>
</comment>
<evidence type="ECO:0000313" key="2">
    <source>
        <dbReference type="Proteomes" id="UP000324222"/>
    </source>
</evidence>